<keyword evidence="5" id="KW-1185">Reference proteome</keyword>
<name>A0A2T9YTW5_9FUNG</name>
<dbReference type="PANTHER" id="PTHR12387:SF0">
    <property type="entry name" value="26S PROTEASOME NON-ATPASE REGULATORY SUBUNIT 8"/>
    <property type="match status" value="1"/>
</dbReference>
<dbReference type="OrthoDB" id="8775810at2759"/>
<sequence length="266" mass="30814">MNAPNQHQATQLLVSTTELIKNHADPIQINSNFTQLKKYLISNYFLDSKTKTDESVLVLNRRILELGAEYALSTGQVESFESYISQLFVYYFDYSQILPPSEQKCYYIGLYLLFLLTQNRISDFHLLLERLEYSEIESNQFIVHPIKVEQALMEGSYKKVYLARNNVPSPSFAFLVDILMSTIRNEIAKCANESYDYLPINDAKSLLFCNSIDEFHAIAKSNGWEISPKESRVYFKTKKNDESFDFDPNVVIEQSLSFAQELERIV</sequence>
<keyword evidence="2" id="KW-0647">Proteasome</keyword>
<accession>A0A2T9YTW5</accession>
<dbReference type="GO" id="GO:0043161">
    <property type="term" value="P:proteasome-mediated ubiquitin-dependent protein catabolic process"/>
    <property type="evidence" value="ECO:0007669"/>
    <property type="project" value="TreeGrafter"/>
</dbReference>
<dbReference type="GO" id="GO:0005829">
    <property type="term" value="C:cytosol"/>
    <property type="evidence" value="ECO:0007669"/>
    <property type="project" value="TreeGrafter"/>
</dbReference>
<protein>
    <recommendedName>
        <fullName evidence="3">PCI domain-containing protein</fullName>
    </recommendedName>
</protein>
<dbReference type="InterPro" id="IPR006746">
    <property type="entry name" value="26S_Psome_Rpn12"/>
</dbReference>
<evidence type="ECO:0000256" key="2">
    <source>
        <dbReference type="ARBA" id="ARBA00022942"/>
    </source>
</evidence>
<dbReference type="EMBL" id="MBFT01000169">
    <property type="protein sequence ID" value="PVU95783.1"/>
    <property type="molecule type" value="Genomic_DNA"/>
</dbReference>
<feature type="domain" description="PCI" evidence="3">
    <location>
        <begin position="78"/>
        <end position="251"/>
    </location>
</feature>
<evidence type="ECO:0000259" key="3">
    <source>
        <dbReference type="PROSITE" id="PS50250"/>
    </source>
</evidence>
<evidence type="ECO:0000313" key="4">
    <source>
        <dbReference type="EMBL" id="PVU95783.1"/>
    </source>
</evidence>
<dbReference type="Gene3D" id="1.25.40.990">
    <property type="match status" value="1"/>
</dbReference>
<dbReference type="InterPro" id="IPR033464">
    <property type="entry name" value="CSN8_PSD8_EIF3K"/>
</dbReference>
<dbReference type="STRING" id="61424.A0A2T9YTW5"/>
<evidence type="ECO:0000256" key="1">
    <source>
        <dbReference type="ARBA" id="ARBA00009627"/>
    </source>
</evidence>
<comment type="similarity">
    <text evidence="1">Belongs to the proteasome subunit S14 family.</text>
</comment>
<dbReference type="InterPro" id="IPR000717">
    <property type="entry name" value="PCI_dom"/>
</dbReference>
<dbReference type="Proteomes" id="UP000245699">
    <property type="component" value="Unassembled WGS sequence"/>
</dbReference>
<comment type="caution">
    <text evidence="4">The sequence shown here is derived from an EMBL/GenBank/DDBJ whole genome shotgun (WGS) entry which is preliminary data.</text>
</comment>
<evidence type="ECO:0000313" key="5">
    <source>
        <dbReference type="Proteomes" id="UP000245699"/>
    </source>
</evidence>
<proteinExistence type="inferred from homology"/>
<reference evidence="4 5" key="1">
    <citation type="journal article" date="2018" name="MBio">
        <title>Comparative Genomics Reveals the Core Gene Toolbox for the Fungus-Insect Symbiosis.</title>
        <authorList>
            <person name="Wang Y."/>
            <person name="Stata M."/>
            <person name="Wang W."/>
            <person name="Stajich J.E."/>
            <person name="White M.M."/>
            <person name="Moncalvo J.M."/>
        </authorList>
    </citation>
    <scope>NUCLEOTIDE SEQUENCE [LARGE SCALE GENOMIC DNA]</scope>
    <source>
        <strain evidence="4 5">AUS-77-4</strain>
    </source>
</reference>
<dbReference type="PANTHER" id="PTHR12387">
    <property type="entry name" value="26S PROTEASOME NON-ATPASE REGULATORY SUBUNIT 8"/>
    <property type="match status" value="1"/>
</dbReference>
<dbReference type="PROSITE" id="PS50250">
    <property type="entry name" value="PCI"/>
    <property type="match status" value="1"/>
</dbReference>
<dbReference type="GO" id="GO:0005634">
    <property type="term" value="C:nucleus"/>
    <property type="evidence" value="ECO:0007669"/>
    <property type="project" value="TreeGrafter"/>
</dbReference>
<dbReference type="FunFam" id="1.25.40.990:FF:000001">
    <property type="entry name" value="26S proteasome non-ATPase regulatory subunit"/>
    <property type="match status" value="1"/>
</dbReference>
<organism evidence="4 5">
    <name type="scientific">Furculomyces boomerangus</name>
    <dbReference type="NCBI Taxonomy" id="61424"/>
    <lineage>
        <taxon>Eukaryota</taxon>
        <taxon>Fungi</taxon>
        <taxon>Fungi incertae sedis</taxon>
        <taxon>Zoopagomycota</taxon>
        <taxon>Kickxellomycotina</taxon>
        <taxon>Harpellomycetes</taxon>
        <taxon>Harpellales</taxon>
        <taxon>Harpellaceae</taxon>
        <taxon>Furculomyces</taxon>
    </lineage>
</organism>
<dbReference type="AlphaFoldDB" id="A0A2T9YTW5"/>
<dbReference type="Pfam" id="PF10075">
    <property type="entry name" value="CSN8_PSD8_EIF3K"/>
    <property type="match status" value="1"/>
</dbReference>
<gene>
    <name evidence="4" type="ORF">BB559_002614</name>
</gene>
<dbReference type="GO" id="GO:0008541">
    <property type="term" value="C:proteasome regulatory particle, lid subcomplex"/>
    <property type="evidence" value="ECO:0007669"/>
    <property type="project" value="TreeGrafter"/>
</dbReference>